<dbReference type="InterPro" id="IPR003661">
    <property type="entry name" value="HisK_dim/P_dom"/>
</dbReference>
<dbReference type="GO" id="GO:0005524">
    <property type="term" value="F:ATP binding"/>
    <property type="evidence" value="ECO:0007669"/>
    <property type="project" value="UniProtKB-KW"/>
</dbReference>
<dbReference type="InterPro" id="IPR003594">
    <property type="entry name" value="HATPase_dom"/>
</dbReference>
<keyword evidence="6" id="KW-0418">Kinase</keyword>
<comment type="caution">
    <text evidence="10">The sequence shown here is derived from an EMBL/GenBank/DDBJ whole genome shotgun (WGS) entry which is preliminary data.</text>
</comment>
<evidence type="ECO:0000256" key="8">
    <source>
        <dbReference type="ARBA" id="ARBA00023012"/>
    </source>
</evidence>
<dbReference type="PROSITE" id="PS50109">
    <property type="entry name" value="HIS_KIN"/>
    <property type="match status" value="1"/>
</dbReference>
<dbReference type="RefSeq" id="WP_187755731.1">
    <property type="nucleotide sequence ID" value="NZ_JABURY010000016.1"/>
</dbReference>
<evidence type="ECO:0000256" key="3">
    <source>
        <dbReference type="ARBA" id="ARBA00022553"/>
    </source>
</evidence>
<evidence type="ECO:0000259" key="9">
    <source>
        <dbReference type="PROSITE" id="PS50109"/>
    </source>
</evidence>
<dbReference type="SUPFAM" id="SSF47384">
    <property type="entry name" value="Homodimeric domain of signal transducing histidine kinase"/>
    <property type="match status" value="1"/>
</dbReference>
<organism evidence="10 11">
    <name type="scientific">Frischella japonica</name>
    <dbReference type="NCBI Taxonomy" id="2741544"/>
    <lineage>
        <taxon>Bacteria</taxon>
        <taxon>Pseudomonadati</taxon>
        <taxon>Pseudomonadota</taxon>
        <taxon>Gammaproteobacteria</taxon>
        <taxon>Orbales</taxon>
        <taxon>Orbaceae</taxon>
        <taxon>Frischella</taxon>
    </lineage>
</organism>
<dbReference type="Pfam" id="PF02518">
    <property type="entry name" value="HATPase_c"/>
    <property type="match status" value="1"/>
</dbReference>
<keyword evidence="11" id="KW-1185">Reference proteome</keyword>
<dbReference type="Proteomes" id="UP000651208">
    <property type="component" value="Unassembled WGS sequence"/>
</dbReference>
<evidence type="ECO:0000256" key="7">
    <source>
        <dbReference type="ARBA" id="ARBA00022840"/>
    </source>
</evidence>
<comment type="catalytic activity">
    <reaction evidence="1">
        <text>ATP + protein L-histidine = ADP + protein N-phospho-L-histidine.</text>
        <dbReference type="EC" id="2.7.13.3"/>
    </reaction>
</comment>
<evidence type="ECO:0000256" key="5">
    <source>
        <dbReference type="ARBA" id="ARBA00022741"/>
    </source>
</evidence>
<keyword evidence="4" id="KW-0808">Transferase</keyword>
<name>A0ABR7QYJ6_9GAMM</name>
<reference evidence="10 11" key="1">
    <citation type="submission" date="2020-06" db="EMBL/GenBank/DDBJ databases">
        <title>Frischella cerana isolated from Apis cerana gut homogenate.</title>
        <authorList>
            <person name="Wolter L.A."/>
            <person name="Suenami S."/>
            <person name="Miyazaki R."/>
        </authorList>
    </citation>
    <scope>NUCLEOTIDE SEQUENCE [LARGE SCALE GENOMIC DNA]</scope>
    <source>
        <strain evidence="10 11">Ac13</strain>
    </source>
</reference>
<evidence type="ECO:0000313" key="10">
    <source>
        <dbReference type="EMBL" id="MBC9131301.1"/>
    </source>
</evidence>
<dbReference type="SUPFAM" id="SSF55874">
    <property type="entry name" value="ATPase domain of HSP90 chaperone/DNA topoisomerase II/histidine kinase"/>
    <property type="match status" value="1"/>
</dbReference>
<sequence length="296" mass="34160">MKEWILTDNLDFVSEMENDDFEYKNDFMVVNPIFNIVYKIHYLKDQQANFIGVLLSFEEIHQQNETQKLMNKMEGIEPLTEIIAGIAHQIRNSLTTLRGFVQYLTNELPQSDYCEYTGIIFKEIDSINLLLESLLDFSLAIKKHHKPIYLNSLLEEVVKLIKLIHPTKNIDFILLLDKQLSKIYLNKELIKQALLNLIVNAIQASQKSPIIEITTRMSANRHYQLIRIKDNGIGIKNEIVHKIFMPFFTTKPSGTGLGLSFVKRIILLHHGIILIKKNDNNEGVTVEVALPCNEDL</sequence>
<dbReference type="Gene3D" id="1.10.287.130">
    <property type="match status" value="1"/>
</dbReference>
<dbReference type="Pfam" id="PF00512">
    <property type="entry name" value="HisKA"/>
    <property type="match status" value="1"/>
</dbReference>
<keyword evidence="5" id="KW-0547">Nucleotide-binding</keyword>
<feature type="domain" description="Histidine kinase" evidence="9">
    <location>
        <begin position="85"/>
        <end position="294"/>
    </location>
</feature>
<dbReference type="InterPro" id="IPR036890">
    <property type="entry name" value="HATPase_C_sf"/>
</dbReference>
<keyword evidence="7 10" id="KW-0067">ATP-binding</keyword>
<evidence type="ECO:0000256" key="1">
    <source>
        <dbReference type="ARBA" id="ARBA00000085"/>
    </source>
</evidence>
<dbReference type="EC" id="2.7.13.3" evidence="2"/>
<evidence type="ECO:0000256" key="2">
    <source>
        <dbReference type="ARBA" id="ARBA00012438"/>
    </source>
</evidence>
<dbReference type="InterPro" id="IPR004358">
    <property type="entry name" value="Sig_transdc_His_kin-like_C"/>
</dbReference>
<dbReference type="PRINTS" id="PR00344">
    <property type="entry name" value="BCTRLSENSOR"/>
</dbReference>
<protein>
    <recommendedName>
        <fullName evidence="2">histidine kinase</fullName>
        <ecNumber evidence="2">2.7.13.3</ecNumber>
    </recommendedName>
</protein>
<dbReference type="SMART" id="SM00387">
    <property type="entry name" value="HATPase_c"/>
    <property type="match status" value="1"/>
</dbReference>
<dbReference type="InterPro" id="IPR005467">
    <property type="entry name" value="His_kinase_dom"/>
</dbReference>
<accession>A0ABR7QYJ6</accession>
<proteinExistence type="predicted"/>
<evidence type="ECO:0000256" key="4">
    <source>
        <dbReference type="ARBA" id="ARBA00022679"/>
    </source>
</evidence>
<keyword evidence="8" id="KW-0902">Two-component regulatory system</keyword>
<gene>
    <name evidence="10" type="ORF">FcAc13_08260</name>
</gene>
<dbReference type="Gene3D" id="3.30.565.10">
    <property type="entry name" value="Histidine kinase-like ATPase, C-terminal domain"/>
    <property type="match status" value="1"/>
</dbReference>
<dbReference type="InterPro" id="IPR036097">
    <property type="entry name" value="HisK_dim/P_sf"/>
</dbReference>
<dbReference type="PANTHER" id="PTHR43065:SF10">
    <property type="entry name" value="PEROXIDE STRESS-ACTIVATED HISTIDINE KINASE MAK3"/>
    <property type="match status" value="1"/>
</dbReference>
<evidence type="ECO:0000313" key="11">
    <source>
        <dbReference type="Proteomes" id="UP000651208"/>
    </source>
</evidence>
<dbReference type="CDD" id="cd00075">
    <property type="entry name" value="HATPase"/>
    <property type="match status" value="1"/>
</dbReference>
<keyword evidence="3" id="KW-0597">Phosphoprotein</keyword>
<dbReference type="SMART" id="SM00388">
    <property type="entry name" value="HisKA"/>
    <property type="match status" value="1"/>
</dbReference>
<dbReference type="EMBL" id="JABURY010000016">
    <property type="protein sequence ID" value="MBC9131301.1"/>
    <property type="molecule type" value="Genomic_DNA"/>
</dbReference>
<dbReference type="CDD" id="cd00082">
    <property type="entry name" value="HisKA"/>
    <property type="match status" value="1"/>
</dbReference>
<dbReference type="PANTHER" id="PTHR43065">
    <property type="entry name" value="SENSOR HISTIDINE KINASE"/>
    <property type="match status" value="1"/>
</dbReference>
<evidence type="ECO:0000256" key="6">
    <source>
        <dbReference type="ARBA" id="ARBA00022777"/>
    </source>
</evidence>